<comment type="function">
    <text evidence="8">Involved in transvection phenomena (= synapsis-dependent gene expression), where the synaptic pairing of chromosomes carrying genes with which zeste interacts influences the expression of these genes. Zeste binds to DNA and stimulates transcription from a nearby promoter.</text>
</comment>
<dbReference type="GO" id="GO:0008270">
    <property type="term" value="F:zinc ion binding"/>
    <property type="evidence" value="ECO:0007669"/>
    <property type="project" value="UniProtKB-KW"/>
</dbReference>
<dbReference type="Pfam" id="PF13873">
    <property type="entry name" value="Myb_DNA-bind_5"/>
    <property type="match status" value="1"/>
</dbReference>
<dbReference type="Proteomes" id="UP000653454">
    <property type="component" value="Unassembled WGS sequence"/>
</dbReference>
<dbReference type="Pfam" id="PF02892">
    <property type="entry name" value="zf-BED"/>
    <property type="match status" value="1"/>
</dbReference>
<keyword evidence="5" id="KW-0862">Zinc</keyword>
<comment type="caution">
    <text evidence="12">The sequence shown here is derived from an EMBL/GenBank/DDBJ whole genome shotgun (WGS) entry which is preliminary data.</text>
</comment>
<dbReference type="InterPro" id="IPR003656">
    <property type="entry name" value="Znf_BED"/>
</dbReference>
<feature type="compositionally biased region" description="Polar residues" evidence="9">
    <location>
        <begin position="319"/>
        <end position="329"/>
    </location>
</feature>
<feature type="domain" description="Myb/SANT-like DNA-binding" evidence="11">
    <location>
        <begin position="22"/>
        <end position="62"/>
    </location>
</feature>
<evidence type="ECO:0000259" key="10">
    <source>
        <dbReference type="Pfam" id="PF02892"/>
    </source>
</evidence>
<keyword evidence="3" id="KW-0479">Metal-binding</keyword>
<dbReference type="InterPro" id="IPR028002">
    <property type="entry name" value="Myb_DNA-bind_5"/>
</dbReference>
<evidence type="ECO:0000313" key="12">
    <source>
        <dbReference type="EMBL" id="CAG9133806.1"/>
    </source>
</evidence>
<dbReference type="GO" id="GO:0003677">
    <property type="term" value="F:DNA binding"/>
    <property type="evidence" value="ECO:0007669"/>
    <property type="project" value="InterPro"/>
</dbReference>
<evidence type="ECO:0000256" key="8">
    <source>
        <dbReference type="ARBA" id="ARBA00025466"/>
    </source>
</evidence>
<feature type="domain" description="BED-type" evidence="10">
    <location>
        <begin position="235"/>
        <end position="268"/>
    </location>
</feature>
<organism evidence="12 13">
    <name type="scientific">Plutella xylostella</name>
    <name type="common">Diamondback moth</name>
    <name type="synonym">Plutella maculipennis</name>
    <dbReference type="NCBI Taxonomy" id="51655"/>
    <lineage>
        <taxon>Eukaryota</taxon>
        <taxon>Metazoa</taxon>
        <taxon>Ecdysozoa</taxon>
        <taxon>Arthropoda</taxon>
        <taxon>Hexapoda</taxon>
        <taxon>Insecta</taxon>
        <taxon>Pterygota</taxon>
        <taxon>Neoptera</taxon>
        <taxon>Endopterygota</taxon>
        <taxon>Lepidoptera</taxon>
        <taxon>Glossata</taxon>
        <taxon>Ditrysia</taxon>
        <taxon>Yponomeutoidea</taxon>
        <taxon>Plutellidae</taxon>
        <taxon>Plutella</taxon>
    </lineage>
</organism>
<keyword evidence="13" id="KW-1185">Reference proteome</keyword>
<keyword evidence="6" id="KW-0805">Transcription regulation</keyword>
<dbReference type="AlphaFoldDB" id="A0A8S4G0C3"/>
<gene>
    <name evidence="12" type="ORF">PLXY2_LOCUS12091</name>
</gene>
<evidence type="ECO:0000256" key="3">
    <source>
        <dbReference type="ARBA" id="ARBA00022723"/>
    </source>
</evidence>
<proteinExistence type="predicted"/>
<evidence type="ECO:0000256" key="1">
    <source>
        <dbReference type="ARBA" id="ARBA00011764"/>
    </source>
</evidence>
<evidence type="ECO:0000259" key="11">
    <source>
        <dbReference type="Pfam" id="PF13873"/>
    </source>
</evidence>
<feature type="region of interest" description="Disordered" evidence="9">
    <location>
        <begin position="304"/>
        <end position="329"/>
    </location>
</feature>
<feature type="region of interest" description="Disordered" evidence="9">
    <location>
        <begin position="270"/>
        <end position="290"/>
    </location>
</feature>
<keyword evidence="4" id="KW-0863">Zinc-finger</keyword>
<evidence type="ECO:0000256" key="7">
    <source>
        <dbReference type="ARBA" id="ARBA00023163"/>
    </source>
</evidence>
<evidence type="ECO:0000256" key="5">
    <source>
        <dbReference type="ARBA" id="ARBA00022833"/>
    </source>
</evidence>
<evidence type="ECO:0000313" key="13">
    <source>
        <dbReference type="Proteomes" id="UP000653454"/>
    </source>
</evidence>
<sequence>MERNGDLNKPGDGPHARWAAVSKWEELSRVLNSDSSGTAKTVDKWKKVWSDFKNNTKRKAAKIQRAASGAGGGEGSSLVLTDLEHRVLVVAGSPAAAGLLNVEVNIEEIGGETPNLSLVMQCCMRLIQSHGSVVERVIDDPAFQRILTLTPLTGEERGRVTSEGVKAAMDGEEEDFAETDTSGMQEQANETEIQEPTVSVKHEIAETHWQCSCDEISGRHDDACTAAVVDYLDHYRISADEATCTICDKTLTWTSVATLKKHLQRQHPEVTGIGDHDDPEIPNAPPSPPSIKLIKVDPLDKIPPANKKRKLDPAADNEPITTKQTTPSMDRFNSLNQFGLYVASLLKLLPRKRCIKYQNQIVDRLLKDLAAAA</sequence>
<dbReference type="EMBL" id="CAJHNJ030000068">
    <property type="protein sequence ID" value="CAG9133806.1"/>
    <property type="molecule type" value="Genomic_DNA"/>
</dbReference>
<evidence type="ECO:0000256" key="6">
    <source>
        <dbReference type="ARBA" id="ARBA00023015"/>
    </source>
</evidence>
<evidence type="ECO:0000256" key="2">
    <source>
        <dbReference type="ARBA" id="ARBA00016807"/>
    </source>
</evidence>
<accession>A0A8S4G0C3</accession>
<protein>
    <recommendedName>
        <fullName evidence="2">Regulatory protein zeste</fullName>
    </recommendedName>
</protein>
<comment type="subunit">
    <text evidence="1">Self-associates forming complexes of several hundred monomers.</text>
</comment>
<name>A0A8S4G0C3_PLUXY</name>
<evidence type="ECO:0000256" key="9">
    <source>
        <dbReference type="SAM" id="MobiDB-lite"/>
    </source>
</evidence>
<keyword evidence="7" id="KW-0804">Transcription</keyword>
<reference evidence="12" key="1">
    <citation type="submission" date="2020-11" db="EMBL/GenBank/DDBJ databases">
        <authorList>
            <person name="Whiteford S."/>
        </authorList>
    </citation>
    <scope>NUCLEOTIDE SEQUENCE</scope>
</reference>
<evidence type="ECO:0000256" key="4">
    <source>
        <dbReference type="ARBA" id="ARBA00022771"/>
    </source>
</evidence>